<feature type="non-terminal residue" evidence="2">
    <location>
        <position position="71"/>
    </location>
</feature>
<dbReference type="Pfam" id="PF00093">
    <property type="entry name" value="VWC"/>
    <property type="match status" value="1"/>
</dbReference>
<dbReference type="SMART" id="SM00214">
    <property type="entry name" value="VWC"/>
    <property type="match status" value="1"/>
</dbReference>
<dbReference type="InterPro" id="IPR001007">
    <property type="entry name" value="VWF_dom"/>
</dbReference>
<dbReference type="EMBL" id="JAMKFB020000017">
    <property type="protein sequence ID" value="KAL0170426.1"/>
    <property type="molecule type" value="Genomic_DNA"/>
</dbReference>
<keyword evidence="3" id="KW-1185">Reference proteome</keyword>
<proteinExistence type="predicted"/>
<dbReference type="Gene3D" id="6.20.200.20">
    <property type="match status" value="1"/>
</dbReference>
<sequence>ESSSHKPELSEASVCLAPGGEYFVEGETWNIDSCTQCTCHSGRVLCETEVCPPLLCHSPIRTQDSCCPHCP</sequence>
<accession>A0ABD0PA05</accession>
<organism evidence="2 3">
    <name type="scientific">Cirrhinus mrigala</name>
    <name type="common">Mrigala</name>
    <dbReference type="NCBI Taxonomy" id="683832"/>
    <lineage>
        <taxon>Eukaryota</taxon>
        <taxon>Metazoa</taxon>
        <taxon>Chordata</taxon>
        <taxon>Craniata</taxon>
        <taxon>Vertebrata</taxon>
        <taxon>Euteleostomi</taxon>
        <taxon>Actinopterygii</taxon>
        <taxon>Neopterygii</taxon>
        <taxon>Teleostei</taxon>
        <taxon>Ostariophysi</taxon>
        <taxon>Cypriniformes</taxon>
        <taxon>Cyprinidae</taxon>
        <taxon>Labeoninae</taxon>
        <taxon>Labeonini</taxon>
        <taxon>Cirrhinus</taxon>
    </lineage>
</organism>
<dbReference type="PROSITE" id="PS01208">
    <property type="entry name" value="VWFC_1"/>
    <property type="match status" value="1"/>
</dbReference>
<name>A0ABD0PA05_CIRMR</name>
<dbReference type="PROSITE" id="PS50184">
    <property type="entry name" value="VWFC_2"/>
    <property type="match status" value="1"/>
</dbReference>
<evidence type="ECO:0000259" key="1">
    <source>
        <dbReference type="PROSITE" id="PS50184"/>
    </source>
</evidence>
<dbReference type="AlphaFoldDB" id="A0ABD0PA05"/>
<gene>
    <name evidence="2" type="ORF">M9458_035022</name>
</gene>
<dbReference type="PANTHER" id="PTHR46439">
    <property type="entry name" value="CYSTEINE-RICH MOTOR NEURON 1 PROTEIN"/>
    <property type="match status" value="1"/>
</dbReference>
<protein>
    <recommendedName>
        <fullName evidence="1">VWFC domain-containing protein</fullName>
    </recommendedName>
</protein>
<dbReference type="Proteomes" id="UP001529510">
    <property type="component" value="Unassembled WGS sequence"/>
</dbReference>
<feature type="domain" description="VWFC" evidence="1">
    <location>
        <begin position="13"/>
        <end position="71"/>
    </location>
</feature>
<dbReference type="PANTHER" id="PTHR46439:SF1">
    <property type="entry name" value="CYSTEINE-RICH MOTOR NEURON 1 PROTEIN"/>
    <property type="match status" value="1"/>
</dbReference>
<dbReference type="SUPFAM" id="SSF57603">
    <property type="entry name" value="FnI-like domain"/>
    <property type="match status" value="1"/>
</dbReference>
<evidence type="ECO:0000313" key="2">
    <source>
        <dbReference type="EMBL" id="KAL0170426.1"/>
    </source>
</evidence>
<dbReference type="InterPro" id="IPR052624">
    <property type="entry name" value="CRIM1"/>
</dbReference>
<evidence type="ECO:0000313" key="3">
    <source>
        <dbReference type="Proteomes" id="UP001529510"/>
    </source>
</evidence>
<reference evidence="2 3" key="1">
    <citation type="submission" date="2024-05" db="EMBL/GenBank/DDBJ databases">
        <title>Genome sequencing and assembly of Indian major carp, Cirrhinus mrigala (Hamilton, 1822).</title>
        <authorList>
            <person name="Mohindra V."/>
            <person name="Chowdhury L.M."/>
            <person name="Lal K."/>
            <person name="Jena J.K."/>
        </authorList>
    </citation>
    <scope>NUCLEOTIDE SEQUENCE [LARGE SCALE GENOMIC DNA]</scope>
    <source>
        <strain evidence="2">CM1030</strain>
        <tissue evidence="2">Blood</tissue>
    </source>
</reference>
<comment type="caution">
    <text evidence="2">The sequence shown here is derived from an EMBL/GenBank/DDBJ whole genome shotgun (WGS) entry which is preliminary data.</text>
</comment>
<feature type="non-terminal residue" evidence="2">
    <location>
        <position position="1"/>
    </location>
</feature>